<feature type="region of interest" description="Disordered" evidence="14">
    <location>
        <begin position="1"/>
        <end position="191"/>
    </location>
</feature>
<keyword evidence="3" id="KW-0479">Metal-binding</keyword>
<dbReference type="Pfam" id="PF00046">
    <property type="entry name" value="Homeodomain"/>
    <property type="match status" value="1"/>
</dbReference>
<feature type="compositionally biased region" description="Basic residues" evidence="14">
    <location>
        <begin position="313"/>
        <end position="326"/>
    </location>
</feature>
<keyword evidence="8 11" id="KW-0371">Homeobox</keyword>
<feature type="DNA-binding region" description="Homeobox" evidence="11">
    <location>
        <begin position="844"/>
        <end position="880"/>
    </location>
</feature>
<feature type="compositionally biased region" description="Polar residues" evidence="14">
    <location>
        <begin position="258"/>
        <end position="268"/>
    </location>
</feature>
<dbReference type="CDD" id="cd00086">
    <property type="entry name" value="homeodomain"/>
    <property type="match status" value="2"/>
</dbReference>
<dbReference type="Gramene" id="ONK64786">
    <property type="protein sequence ID" value="ONK64786"/>
    <property type="gene ID" value="A4U43_C07F29910"/>
</dbReference>
<evidence type="ECO:0000256" key="12">
    <source>
        <dbReference type="PROSITE-ProRule" id="PRU00146"/>
    </source>
</evidence>
<dbReference type="SUPFAM" id="SSF57903">
    <property type="entry name" value="FYVE/PHD zinc finger"/>
    <property type="match status" value="1"/>
</dbReference>
<dbReference type="PANTHER" id="PTHR12628">
    <property type="entry name" value="POLYCOMB-LIKE TRANSCRIPTION FACTOR"/>
    <property type="match status" value="1"/>
</dbReference>
<evidence type="ECO:0000256" key="10">
    <source>
        <dbReference type="ARBA" id="ARBA00023242"/>
    </source>
</evidence>
<dbReference type="InterPro" id="IPR013083">
    <property type="entry name" value="Znf_RING/FYVE/PHD"/>
</dbReference>
<feature type="domain" description="PHD-type" evidence="15">
    <location>
        <begin position="423"/>
        <end position="480"/>
    </location>
</feature>
<dbReference type="Proteomes" id="UP000243459">
    <property type="component" value="Chromosome 7"/>
</dbReference>
<dbReference type="GO" id="GO:0008270">
    <property type="term" value="F:zinc ion binding"/>
    <property type="evidence" value="ECO:0007669"/>
    <property type="project" value="UniProtKB-KW"/>
</dbReference>
<evidence type="ECO:0000256" key="11">
    <source>
        <dbReference type="PROSITE-ProRule" id="PRU00108"/>
    </source>
</evidence>
<dbReference type="GO" id="GO:0045814">
    <property type="term" value="P:negative regulation of gene expression, epigenetic"/>
    <property type="evidence" value="ECO:0007669"/>
    <property type="project" value="TreeGrafter"/>
</dbReference>
<dbReference type="EMBL" id="CM007387">
    <property type="protein sequence ID" value="ONK64786.1"/>
    <property type="molecule type" value="Genomic_DNA"/>
</dbReference>
<dbReference type="InterPro" id="IPR011011">
    <property type="entry name" value="Znf_FYVE_PHD"/>
</dbReference>
<protein>
    <submittedName>
        <fullName evidence="17">Uncharacterized protein</fullName>
    </submittedName>
</protein>
<keyword evidence="4 12" id="KW-0863">Zinc-finger</keyword>
<comment type="similarity">
    <text evidence="2">Belongs to the PHD-associated homeobox family.</text>
</comment>
<feature type="compositionally biased region" description="Acidic residues" evidence="14">
    <location>
        <begin position="548"/>
        <end position="559"/>
    </location>
</feature>
<dbReference type="PROSITE" id="PS01359">
    <property type="entry name" value="ZF_PHD_1"/>
    <property type="match status" value="1"/>
</dbReference>
<evidence type="ECO:0000256" key="7">
    <source>
        <dbReference type="ARBA" id="ARBA00023125"/>
    </source>
</evidence>
<dbReference type="GO" id="GO:0005634">
    <property type="term" value="C:nucleus"/>
    <property type="evidence" value="ECO:0007669"/>
    <property type="project" value="UniProtKB-SubCell"/>
</dbReference>
<evidence type="ECO:0000256" key="5">
    <source>
        <dbReference type="ARBA" id="ARBA00022833"/>
    </source>
</evidence>
<dbReference type="AlphaFoldDB" id="A0A5P1EFV9"/>
<dbReference type="PROSITE" id="PS50071">
    <property type="entry name" value="HOMEOBOX_2"/>
    <property type="match status" value="2"/>
</dbReference>
<dbReference type="FunFam" id="3.30.40.10:FF:000650">
    <property type="entry name" value="Homeobox protein HAT3.1"/>
    <property type="match status" value="1"/>
</dbReference>
<evidence type="ECO:0000256" key="3">
    <source>
        <dbReference type="ARBA" id="ARBA00022723"/>
    </source>
</evidence>
<feature type="compositionally biased region" description="Polar residues" evidence="14">
    <location>
        <begin position="176"/>
        <end position="191"/>
    </location>
</feature>
<feature type="compositionally biased region" description="Basic and acidic residues" evidence="14">
    <location>
        <begin position="269"/>
        <end position="278"/>
    </location>
</feature>
<dbReference type="Pfam" id="PF00628">
    <property type="entry name" value="PHD"/>
    <property type="match status" value="1"/>
</dbReference>
<keyword evidence="10 11" id="KW-0539">Nucleus</keyword>
<evidence type="ECO:0000256" key="13">
    <source>
        <dbReference type="RuleBase" id="RU000682"/>
    </source>
</evidence>
<dbReference type="InterPro" id="IPR019787">
    <property type="entry name" value="Znf_PHD-finger"/>
</dbReference>
<dbReference type="InterPro" id="IPR019786">
    <property type="entry name" value="Zinc_finger_PHD-type_CS"/>
</dbReference>
<evidence type="ECO:0000256" key="2">
    <source>
        <dbReference type="ARBA" id="ARBA00007427"/>
    </source>
</evidence>
<dbReference type="InterPro" id="IPR009057">
    <property type="entry name" value="Homeodomain-like_sf"/>
</dbReference>
<feature type="compositionally biased region" description="Polar residues" evidence="14">
    <location>
        <begin position="286"/>
        <end position="299"/>
    </location>
</feature>
<feature type="compositionally biased region" description="Polar residues" evidence="14">
    <location>
        <begin position="47"/>
        <end position="57"/>
    </location>
</feature>
<dbReference type="SMART" id="SM00389">
    <property type="entry name" value="HOX"/>
    <property type="match status" value="2"/>
</dbReference>
<proteinExistence type="inferred from homology"/>
<keyword evidence="7 11" id="KW-0238">DNA-binding</keyword>
<dbReference type="SUPFAM" id="SSF46689">
    <property type="entry name" value="Homeodomain-like"/>
    <property type="match status" value="2"/>
</dbReference>
<dbReference type="CDD" id="cd15504">
    <property type="entry name" value="PHD_PRHA_like"/>
    <property type="match status" value="1"/>
</dbReference>
<keyword evidence="5" id="KW-0862">Zinc</keyword>
<dbReference type="PANTHER" id="PTHR12628:SF13">
    <property type="entry name" value="HOMEOBOX PROTEIN HAT3.1"/>
    <property type="match status" value="1"/>
</dbReference>
<evidence type="ECO:0000256" key="8">
    <source>
        <dbReference type="ARBA" id="ARBA00023155"/>
    </source>
</evidence>
<dbReference type="InterPro" id="IPR001356">
    <property type="entry name" value="HD"/>
</dbReference>
<feature type="DNA-binding region" description="Homeobox" evidence="11">
    <location>
        <begin position="752"/>
        <end position="797"/>
    </location>
</feature>
<dbReference type="Gene3D" id="1.10.10.60">
    <property type="entry name" value="Homeodomain-like"/>
    <property type="match status" value="2"/>
</dbReference>
<feature type="region of interest" description="Disordered" evidence="14">
    <location>
        <begin position="933"/>
        <end position="974"/>
    </location>
</feature>
<evidence type="ECO:0000256" key="4">
    <source>
        <dbReference type="ARBA" id="ARBA00022771"/>
    </source>
</evidence>
<dbReference type="PROSITE" id="PS50016">
    <property type="entry name" value="ZF_PHD_2"/>
    <property type="match status" value="1"/>
</dbReference>
<comment type="subcellular location">
    <subcellularLocation>
        <location evidence="1 11 13">Nucleus</location>
    </subcellularLocation>
</comment>
<evidence type="ECO:0000256" key="1">
    <source>
        <dbReference type="ARBA" id="ARBA00004123"/>
    </source>
</evidence>
<gene>
    <name evidence="17" type="ORF">A4U43_C07F29910</name>
</gene>
<dbReference type="GO" id="GO:0003677">
    <property type="term" value="F:DNA binding"/>
    <property type="evidence" value="ECO:0007669"/>
    <property type="project" value="UniProtKB-UniRule"/>
</dbReference>
<feature type="compositionally biased region" description="Basic and acidic residues" evidence="14">
    <location>
        <begin position="954"/>
        <end position="967"/>
    </location>
</feature>
<sequence>MASPIPSSSSNEKRSILRRSPRHQTHELNAGTTEHGSKKVGFAGFENISNEKTSNLRRSPRKQTHVPHSGTTENEAKKVGFAGLQNVSNEKRSNLRQSPRHQTHEQNSGTTENGSEEVGFVGFQNISNEKRSILRRSPRHQTRELNSGTTENGSKKVEFAGVHSINNEKRRILRQSPRNQTHELNYGTMENGSKKVNFAGFESISNEKKSFLRRSPRHQSHELDSETTENESKSINKPADHGEHVLPKLGKVDRNNDLAKSSSKSPCEQNRDSSEVKGRRYPLRTSLGTARITQSISKTENQHELVPKPLNLLRRRRRRRRKKGDKVKKASKDEFFVIMKRVRYLLTRMNYEQNLIDAYSGEGWKGQSADKLRPEKELERAKSEIVRRKFKIRELFRHLDSLSSEGRIEASLFDSEGQLNSEDIFCATCGSKDLSPDNDIILCDGLCDRGFHQKCLNPPLLSEDIPPGDEGWLCPACCCKIDCIKLLNELQGSNLSIKDTWEKVFPEVVAMTNEDKKRDDLPSNDSEDYDYGSDGSEVDFERSGSTSSEDDSDDDDFDPNDSNVDKSVPKYGSSSDESNFKSDSAKFCIELRKTLRAKKDSAPSVRNLKPIANSGEGTCTVDICNSEIPSVLEPGLDQENLLTSGKRNLENFELKHLSDETYETSPSDSSEDENWSESADINMPNRRKKYANRKEPYGPSNANTRTVSHVHETTPSKTYPALDASAMEHVEHHGCSEPGSIEFSVSTSKSFSEAARKKLCEIFQKNQYPTRAEKESLAKELGLTYQQVQRWFINSRHSFCAPTKEASPNEVPSASNDIAATNENTKCINEVGKDGQEAVARQLLGLHESFQENQYLTWQNKESLSQVLGLTYQQEHGWFMGSHSICLSTNEAPLNGLPSPNKDNSATNENIRGINLNYSGGSISPMYATEGIKRKNPISDEQLNVGDEQCSMSKVDKEREKAVARELRKMKKRR</sequence>
<evidence type="ECO:0000313" key="17">
    <source>
        <dbReference type="EMBL" id="ONK64786.1"/>
    </source>
</evidence>
<feature type="region of interest" description="Disordered" evidence="14">
    <location>
        <begin position="209"/>
        <end position="327"/>
    </location>
</feature>
<keyword evidence="18" id="KW-1185">Reference proteome</keyword>
<keyword evidence="9" id="KW-0804">Transcription</keyword>
<evidence type="ECO:0000259" key="16">
    <source>
        <dbReference type="PROSITE" id="PS50071"/>
    </source>
</evidence>
<dbReference type="GO" id="GO:0003682">
    <property type="term" value="F:chromatin binding"/>
    <property type="evidence" value="ECO:0007669"/>
    <property type="project" value="TreeGrafter"/>
</dbReference>
<feature type="region of interest" description="Disordered" evidence="14">
    <location>
        <begin position="657"/>
        <end position="710"/>
    </location>
</feature>
<evidence type="ECO:0000256" key="9">
    <source>
        <dbReference type="ARBA" id="ARBA00023163"/>
    </source>
</evidence>
<feature type="compositionally biased region" description="Polar residues" evidence="14">
    <location>
        <begin position="1"/>
        <end position="10"/>
    </location>
</feature>
<dbReference type="InterPro" id="IPR001965">
    <property type="entry name" value="Znf_PHD"/>
</dbReference>
<dbReference type="InterPro" id="IPR045876">
    <property type="entry name" value="PRHA-like_PHD-finger"/>
</dbReference>
<feature type="domain" description="Homeobox" evidence="16">
    <location>
        <begin position="750"/>
        <end position="796"/>
    </location>
</feature>
<accession>A0A5P1EFV9</accession>
<organism evidence="17 18">
    <name type="scientific">Asparagus officinalis</name>
    <name type="common">Garden asparagus</name>
    <dbReference type="NCBI Taxonomy" id="4686"/>
    <lineage>
        <taxon>Eukaryota</taxon>
        <taxon>Viridiplantae</taxon>
        <taxon>Streptophyta</taxon>
        <taxon>Embryophyta</taxon>
        <taxon>Tracheophyta</taxon>
        <taxon>Spermatophyta</taxon>
        <taxon>Magnoliopsida</taxon>
        <taxon>Liliopsida</taxon>
        <taxon>Asparagales</taxon>
        <taxon>Asparagaceae</taxon>
        <taxon>Asparagoideae</taxon>
        <taxon>Asparagus</taxon>
    </lineage>
</organism>
<reference evidence="18" key="1">
    <citation type="journal article" date="2017" name="Nat. Commun.">
        <title>The asparagus genome sheds light on the origin and evolution of a young Y chromosome.</title>
        <authorList>
            <person name="Harkess A."/>
            <person name="Zhou J."/>
            <person name="Xu C."/>
            <person name="Bowers J.E."/>
            <person name="Van der Hulst R."/>
            <person name="Ayyampalayam S."/>
            <person name="Mercati F."/>
            <person name="Riccardi P."/>
            <person name="McKain M.R."/>
            <person name="Kakrana A."/>
            <person name="Tang H."/>
            <person name="Ray J."/>
            <person name="Groenendijk J."/>
            <person name="Arikit S."/>
            <person name="Mathioni S.M."/>
            <person name="Nakano M."/>
            <person name="Shan H."/>
            <person name="Telgmann-Rauber A."/>
            <person name="Kanno A."/>
            <person name="Yue Z."/>
            <person name="Chen H."/>
            <person name="Li W."/>
            <person name="Chen Y."/>
            <person name="Xu X."/>
            <person name="Zhang Y."/>
            <person name="Luo S."/>
            <person name="Chen H."/>
            <person name="Gao J."/>
            <person name="Mao Z."/>
            <person name="Pires J.C."/>
            <person name="Luo M."/>
            <person name="Kudrna D."/>
            <person name="Wing R.A."/>
            <person name="Meyers B.C."/>
            <person name="Yi K."/>
            <person name="Kong H."/>
            <person name="Lavrijsen P."/>
            <person name="Sunseri F."/>
            <person name="Falavigna A."/>
            <person name="Ye Y."/>
            <person name="Leebens-Mack J.H."/>
            <person name="Chen G."/>
        </authorList>
    </citation>
    <scope>NUCLEOTIDE SEQUENCE [LARGE SCALE GENOMIC DNA]</scope>
    <source>
        <strain evidence="18">cv. DH0086</strain>
    </source>
</reference>
<feature type="region of interest" description="Disordered" evidence="14">
    <location>
        <begin position="515"/>
        <end position="580"/>
    </location>
</feature>
<evidence type="ECO:0000256" key="14">
    <source>
        <dbReference type="SAM" id="MobiDB-lite"/>
    </source>
</evidence>
<feature type="domain" description="Homeobox" evidence="16">
    <location>
        <begin position="842"/>
        <end position="879"/>
    </location>
</feature>
<evidence type="ECO:0000313" key="18">
    <source>
        <dbReference type="Proteomes" id="UP000243459"/>
    </source>
</evidence>
<dbReference type="SMART" id="SM00249">
    <property type="entry name" value="PHD"/>
    <property type="match status" value="1"/>
</dbReference>
<evidence type="ECO:0000259" key="15">
    <source>
        <dbReference type="PROSITE" id="PS50016"/>
    </source>
</evidence>
<keyword evidence="6" id="KW-0805">Transcription regulation</keyword>
<dbReference type="Gene3D" id="3.30.40.10">
    <property type="entry name" value="Zinc/RING finger domain, C3HC4 (zinc finger)"/>
    <property type="match status" value="1"/>
</dbReference>
<feature type="compositionally biased region" description="Basic and acidic residues" evidence="14">
    <location>
        <begin position="219"/>
        <end position="257"/>
    </location>
</feature>
<evidence type="ECO:0000256" key="6">
    <source>
        <dbReference type="ARBA" id="ARBA00023015"/>
    </source>
</evidence>
<name>A0A5P1EFV9_ASPOF</name>